<organism evidence="2 3">
    <name type="scientific">Lactarius akahatsu</name>
    <dbReference type="NCBI Taxonomy" id="416441"/>
    <lineage>
        <taxon>Eukaryota</taxon>
        <taxon>Fungi</taxon>
        <taxon>Dikarya</taxon>
        <taxon>Basidiomycota</taxon>
        <taxon>Agaricomycotina</taxon>
        <taxon>Agaricomycetes</taxon>
        <taxon>Russulales</taxon>
        <taxon>Russulaceae</taxon>
        <taxon>Lactarius</taxon>
    </lineage>
</organism>
<proteinExistence type="predicted"/>
<evidence type="ECO:0000259" key="1">
    <source>
        <dbReference type="Pfam" id="PF24016"/>
    </source>
</evidence>
<name>A0AAD4QFW7_9AGAM</name>
<dbReference type="AlphaFoldDB" id="A0AAD4QFW7"/>
<dbReference type="Pfam" id="PF24016">
    <property type="entry name" value="DUF7330"/>
    <property type="match status" value="1"/>
</dbReference>
<evidence type="ECO:0000313" key="3">
    <source>
        <dbReference type="Proteomes" id="UP001201163"/>
    </source>
</evidence>
<comment type="caution">
    <text evidence="2">The sequence shown here is derived from an EMBL/GenBank/DDBJ whole genome shotgun (WGS) entry which is preliminary data.</text>
</comment>
<protein>
    <recommendedName>
        <fullName evidence="1">DUF7330 domain-containing protein</fullName>
    </recommendedName>
</protein>
<dbReference type="Proteomes" id="UP001201163">
    <property type="component" value="Unassembled WGS sequence"/>
</dbReference>
<evidence type="ECO:0000313" key="2">
    <source>
        <dbReference type="EMBL" id="KAH9001569.1"/>
    </source>
</evidence>
<dbReference type="InterPro" id="IPR055754">
    <property type="entry name" value="DUF7330"/>
</dbReference>
<reference evidence="2" key="1">
    <citation type="submission" date="2022-01" db="EMBL/GenBank/DDBJ databases">
        <title>Comparative genomics reveals a dynamic genome evolution in the ectomycorrhizal milk-cap (Lactarius) mushrooms.</title>
        <authorList>
            <consortium name="DOE Joint Genome Institute"/>
            <person name="Lebreton A."/>
            <person name="Tang N."/>
            <person name="Kuo A."/>
            <person name="LaButti K."/>
            <person name="Drula E."/>
            <person name="Barry K."/>
            <person name="Clum A."/>
            <person name="Lipzen A."/>
            <person name="Mousain D."/>
            <person name="Ng V."/>
            <person name="Wang R."/>
            <person name="Wang X."/>
            <person name="Dai Y."/>
            <person name="Henrissat B."/>
            <person name="Grigoriev I.V."/>
            <person name="Guerin-Laguette A."/>
            <person name="Yu F."/>
            <person name="Martin F.M."/>
        </authorList>
    </citation>
    <scope>NUCLEOTIDE SEQUENCE</scope>
    <source>
        <strain evidence="2">QP</strain>
    </source>
</reference>
<dbReference type="EMBL" id="JAKELL010000001">
    <property type="protein sequence ID" value="KAH9001569.1"/>
    <property type="molecule type" value="Genomic_DNA"/>
</dbReference>
<feature type="domain" description="DUF7330" evidence="1">
    <location>
        <begin position="34"/>
        <end position="120"/>
    </location>
</feature>
<accession>A0AAD4QFW7</accession>
<gene>
    <name evidence="2" type="ORF">EDB92DRAFT_1932063</name>
</gene>
<sequence length="206" mass="23153">MSPAFGSLCTGTHKIHYRPQQQWDFTTDADDRPVDLSLVLPHYRARSQPTGHQMSMYIHSSGEIKSTICRQSSRTPFFLSIDSSGTAPVTLYLPSDFCGRIYLSSSSNVSLSAGFTNHILPHVRFALLSNSQYKIPGEYDEDGSDEVEIQATGRVTLRMWDVVEGTAESVAREALRKFCRRVASSKNIRAEQRAQQAIDWDFLLDD</sequence>
<keyword evidence="3" id="KW-1185">Reference proteome</keyword>